<dbReference type="GeneID" id="14537168"/>
<dbReference type="EMBL" id="HE681719">
    <property type="protein sequence ID" value="CCG21607.1"/>
    <property type="molecule type" value="Genomic_DNA"/>
</dbReference>
<protein>
    <submittedName>
        <fullName evidence="3">Uncharacterized protein</fullName>
    </submittedName>
</protein>
<keyword evidence="4" id="KW-1185">Reference proteome</keyword>
<dbReference type="KEGG" id="cot:CORT_0A12220"/>
<evidence type="ECO:0000256" key="2">
    <source>
        <dbReference type="SAM" id="SignalP"/>
    </source>
</evidence>
<evidence type="ECO:0000256" key="1">
    <source>
        <dbReference type="SAM" id="MobiDB-lite"/>
    </source>
</evidence>
<dbReference type="OrthoDB" id="4024762at2759"/>
<feature type="region of interest" description="Disordered" evidence="1">
    <location>
        <begin position="168"/>
        <end position="193"/>
    </location>
</feature>
<organism evidence="3 4">
    <name type="scientific">Candida orthopsilosis (strain 90-125)</name>
    <name type="common">Yeast</name>
    <dbReference type="NCBI Taxonomy" id="1136231"/>
    <lineage>
        <taxon>Eukaryota</taxon>
        <taxon>Fungi</taxon>
        <taxon>Dikarya</taxon>
        <taxon>Ascomycota</taxon>
        <taxon>Saccharomycotina</taxon>
        <taxon>Pichiomycetes</taxon>
        <taxon>Debaryomycetaceae</taxon>
        <taxon>Candida/Lodderomyces clade</taxon>
        <taxon>Candida</taxon>
    </lineage>
</organism>
<keyword evidence="2" id="KW-0732">Signal</keyword>
<evidence type="ECO:0000313" key="3">
    <source>
        <dbReference type="EMBL" id="CCG21607.1"/>
    </source>
</evidence>
<gene>
    <name evidence="3" type="ORF">CORT_0A12220</name>
</gene>
<evidence type="ECO:0000313" key="4">
    <source>
        <dbReference type="Proteomes" id="UP000005018"/>
    </source>
</evidence>
<dbReference type="HOGENOM" id="CLU_1299543_0_0_1"/>
<proteinExistence type="predicted"/>
<dbReference type="Proteomes" id="UP000005018">
    <property type="component" value="Chromosome 1"/>
</dbReference>
<reference evidence="3 4" key="1">
    <citation type="journal article" date="2012" name="PLoS ONE">
        <title>Sequence and analysis of the genome of the pathogenic yeast Candida orthopsilosis.</title>
        <authorList>
            <person name="Riccombeni A."/>
            <person name="Vidanes G."/>
            <person name="Proux-Wera E."/>
            <person name="Wolfe K.H."/>
            <person name="Butler G."/>
        </authorList>
    </citation>
    <scope>NUCLEOTIDE SEQUENCE [LARGE SCALE GENOMIC DNA]</scope>
    <source>
        <strain evidence="3 4">Co 90-125</strain>
    </source>
</reference>
<sequence length="212" mass="23376">MTQFHILLLMALAMLVNGQPVSTDFNATDLIQTNVPGENDLTYQSYNLTTLESSLIYTNASDPELEALIKKKKKLIPKWQYNAGIYLEKKVNKKLLKKAGKGGFALMSSNGGNSTYTVIDGDDLDDGNVFHIPSSFVVARASPNTHSLFAENVTDYVSVYYTNTTDSSQFQGTSKDSTNSVYGDDEESSSNSFSYNPQTCIWTVLLIAFCIL</sequence>
<name>H8WYX5_CANO9</name>
<feature type="signal peptide" evidence="2">
    <location>
        <begin position="1"/>
        <end position="18"/>
    </location>
</feature>
<accession>H8WYX5</accession>
<feature type="chain" id="PRO_5003616481" evidence="2">
    <location>
        <begin position="19"/>
        <end position="212"/>
    </location>
</feature>
<dbReference type="RefSeq" id="XP_003867045.1">
    <property type="nucleotide sequence ID" value="XM_003866997.1"/>
</dbReference>
<dbReference type="AlphaFoldDB" id="H8WYX5"/>
<feature type="compositionally biased region" description="Polar residues" evidence="1">
    <location>
        <begin position="168"/>
        <end position="181"/>
    </location>
</feature>